<gene>
    <name evidence="2" type="ORF">CC77DRAFT_948688</name>
</gene>
<dbReference type="InterPro" id="IPR010730">
    <property type="entry name" value="HET"/>
</dbReference>
<dbReference type="STRING" id="5599.A0A177D417"/>
<reference evidence="2 3" key="1">
    <citation type="submission" date="2016-05" db="EMBL/GenBank/DDBJ databases">
        <title>Comparative analysis of secretome profiles of manganese(II)-oxidizing ascomycete fungi.</title>
        <authorList>
            <consortium name="DOE Joint Genome Institute"/>
            <person name="Zeiner C.A."/>
            <person name="Purvine S.O."/>
            <person name="Zink E.M."/>
            <person name="Wu S."/>
            <person name="Pasa-Tolic L."/>
            <person name="Chaput D.L."/>
            <person name="Haridas S."/>
            <person name="Grigoriev I.V."/>
            <person name="Santelli C.M."/>
            <person name="Hansel C.M."/>
        </authorList>
    </citation>
    <scope>NUCLEOTIDE SEQUENCE [LARGE SCALE GENOMIC DNA]</scope>
    <source>
        <strain evidence="2 3">SRC1lrK2f</strain>
    </source>
</reference>
<organism evidence="2 3">
    <name type="scientific">Alternaria alternata</name>
    <name type="common">Alternaria rot fungus</name>
    <name type="synonym">Torula alternata</name>
    <dbReference type="NCBI Taxonomy" id="5599"/>
    <lineage>
        <taxon>Eukaryota</taxon>
        <taxon>Fungi</taxon>
        <taxon>Dikarya</taxon>
        <taxon>Ascomycota</taxon>
        <taxon>Pezizomycotina</taxon>
        <taxon>Dothideomycetes</taxon>
        <taxon>Pleosporomycetidae</taxon>
        <taxon>Pleosporales</taxon>
        <taxon>Pleosporineae</taxon>
        <taxon>Pleosporaceae</taxon>
        <taxon>Alternaria</taxon>
        <taxon>Alternaria sect. Alternaria</taxon>
        <taxon>Alternaria alternata complex</taxon>
    </lineage>
</organism>
<accession>A0A177D417</accession>
<feature type="non-terminal residue" evidence="2">
    <location>
        <position position="287"/>
    </location>
</feature>
<dbReference type="KEGG" id="aalt:CC77DRAFT_948688"/>
<name>A0A177D417_ALTAL</name>
<dbReference type="InterPro" id="IPR052895">
    <property type="entry name" value="HetReg/Transcr_Mod"/>
</dbReference>
<dbReference type="Pfam" id="PF06985">
    <property type="entry name" value="HET"/>
    <property type="match status" value="1"/>
</dbReference>
<dbReference type="PANTHER" id="PTHR24148">
    <property type="entry name" value="ANKYRIN REPEAT DOMAIN-CONTAINING PROTEIN 39 HOMOLOG-RELATED"/>
    <property type="match status" value="1"/>
</dbReference>
<dbReference type="Proteomes" id="UP000077248">
    <property type="component" value="Unassembled WGS sequence"/>
</dbReference>
<evidence type="ECO:0000313" key="3">
    <source>
        <dbReference type="Proteomes" id="UP000077248"/>
    </source>
</evidence>
<evidence type="ECO:0000259" key="1">
    <source>
        <dbReference type="Pfam" id="PF06985"/>
    </source>
</evidence>
<dbReference type="OMA" id="HEGERNH"/>
<dbReference type="EMBL" id="KV441500">
    <property type="protein sequence ID" value="OAG14445.1"/>
    <property type="molecule type" value="Genomic_DNA"/>
</dbReference>
<protein>
    <submittedName>
        <fullName evidence="2">HET-domain-containing protein</fullName>
    </submittedName>
</protein>
<proteinExistence type="predicted"/>
<dbReference type="AlphaFoldDB" id="A0A177D417"/>
<dbReference type="RefSeq" id="XP_018379866.1">
    <property type="nucleotide sequence ID" value="XM_018535211.1"/>
</dbReference>
<dbReference type="GeneID" id="29120805"/>
<evidence type="ECO:0000313" key="2">
    <source>
        <dbReference type="EMBL" id="OAG14445.1"/>
    </source>
</evidence>
<sequence>MEYLQESENDKCALTKIEFPPRGARPRFEHSPLDLKTPSIRLVRILPDLSFYGHIQLEIRHATTEETYVCLSYVWGEEHTLRWIRLGGRLFQVRQNLHAFFWSAIKKPHIRSEWLWIDALCIDQSNNSERSHQVQQMGHIFSHAAKVISWLGDDKLIAQFLRESTNPLRLDASAPMRIRSGTLAFFESDYWARAWITQEVGLARLIIFMAGEEEIDRWQPPEEKEDDTISHQTVEPVYFESSSHRWRGRSLLYLLQIFSRKKCRNPSDIVYSLLGLCGEGSDLQVDY</sequence>
<feature type="domain" description="Heterokaryon incompatibility" evidence="1">
    <location>
        <begin position="68"/>
        <end position="199"/>
    </location>
</feature>
<dbReference type="VEuPathDB" id="FungiDB:CC77DRAFT_948688"/>
<dbReference type="PANTHER" id="PTHR24148:SF73">
    <property type="entry name" value="HET DOMAIN PROTEIN (AFU_ORTHOLOGUE AFUA_8G01020)"/>
    <property type="match status" value="1"/>
</dbReference>
<keyword evidence="3" id="KW-1185">Reference proteome</keyword>